<dbReference type="InterPro" id="IPR000276">
    <property type="entry name" value="GPCR_Rhodpsn"/>
</dbReference>
<dbReference type="EMBL" id="GL732533">
    <property type="protein sequence ID" value="EFX85027.1"/>
    <property type="molecule type" value="Genomic_DNA"/>
</dbReference>
<feature type="compositionally biased region" description="Low complexity" evidence="11">
    <location>
        <begin position="942"/>
        <end position="961"/>
    </location>
</feature>
<dbReference type="InterPro" id="IPR017452">
    <property type="entry name" value="GPCR_Rhodpsn_7TM"/>
</dbReference>
<evidence type="ECO:0000256" key="9">
    <source>
        <dbReference type="ARBA" id="ARBA00023224"/>
    </source>
</evidence>
<feature type="region of interest" description="Disordered" evidence="11">
    <location>
        <begin position="1044"/>
        <end position="1171"/>
    </location>
</feature>
<dbReference type="GO" id="GO:0030425">
    <property type="term" value="C:dendrite"/>
    <property type="evidence" value="ECO:0000318"/>
    <property type="project" value="GO_Central"/>
</dbReference>
<dbReference type="STRING" id="6669.E9G699"/>
<dbReference type="SUPFAM" id="SSF81321">
    <property type="entry name" value="Family A G protein-coupled receptor-like"/>
    <property type="match status" value="1"/>
</dbReference>
<keyword evidence="4 10" id="KW-0812">Transmembrane</keyword>
<name>E9G699_DAPPU</name>
<feature type="compositionally biased region" description="Polar residues" evidence="11">
    <location>
        <begin position="1092"/>
        <end position="1107"/>
    </location>
</feature>
<evidence type="ECO:0000256" key="1">
    <source>
        <dbReference type="ARBA" id="ARBA00004651"/>
    </source>
</evidence>
<feature type="region of interest" description="Disordered" evidence="11">
    <location>
        <begin position="922"/>
        <end position="972"/>
    </location>
</feature>
<dbReference type="GO" id="GO:0007187">
    <property type="term" value="P:G protein-coupled receptor signaling pathway, coupled to cyclic nucleotide second messenger"/>
    <property type="evidence" value="ECO:0000318"/>
    <property type="project" value="GO_Central"/>
</dbReference>
<dbReference type="PANTHER" id="PTHR24247:SF262">
    <property type="entry name" value="G_PROTEIN_RECEP_F1_2 DOMAIN-CONTAINING PROTEIN"/>
    <property type="match status" value="1"/>
</dbReference>
<evidence type="ECO:0000256" key="10">
    <source>
        <dbReference type="RuleBase" id="RU000688"/>
    </source>
</evidence>
<feature type="domain" description="G-protein coupled receptors family 1 profile" evidence="13">
    <location>
        <begin position="313"/>
        <end position="873"/>
    </location>
</feature>
<feature type="transmembrane region" description="Helical" evidence="12">
    <location>
        <begin position="312"/>
        <end position="330"/>
    </location>
</feature>
<dbReference type="GO" id="GO:0007268">
    <property type="term" value="P:chemical synaptic transmission"/>
    <property type="evidence" value="ECO:0000318"/>
    <property type="project" value="GO_Central"/>
</dbReference>
<evidence type="ECO:0000313" key="14">
    <source>
        <dbReference type="EMBL" id="EFX85027.1"/>
    </source>
</evidence>
<dbReference type="PANTHER" id="PTHR24247">
    <property type="entry name" value="5-HYDROXYTRYPTAMINE RECEPTOR"/>
    <property type="match status" value="1"/>
</dbReference>
<feature type="region of interest" description="Disordered" evidence="11">
    <location>
        <begin position="225"/>
        <end position="252"/>
    </location>
</feature>
<comment type="similarity">
    <text evidence="2 10">Belongs to the G-protein coupled receptor 1 family.</text>
</comment>
<evidence type="ECO:0000256" key="6">
    <source>
        <dbReference type="ARBA" id="ARBA00023040"/>
    </source>
</evidence>
<proteinExistence type="inferred from homology"/>
<keyword evidence="8 10" id="KW-0675">Receptor</keyword>
<dbReference type="Proteomes" id="UP000000305">
    <property type="component" value="Unassembled WGS sequence"/>
</dbReference>
<evidence type="ECO:0000256" key="11">
    <source>
        <dbReference type="SAM" id="MobiDB-lite"/>
    </source>
</evidence>
<evidence type="ECO:0000256" key="3">
    <source>
        <dbReference type="ARBA" id="ARBA00022475"/>
    </source>
</evidence>
<keyword evidence="7 12" id="KW-0472">Membrane</keyword>
<protein>
    <recommendedName>
        <fullName evidence="13">G-protein coupled receptors family 1 profile domain-containing protein</fullName>
    </recommendedName>
</protein>
<feature type="compositionally biased region" description="Basic and acidic residues" evidence="11">
    <location>
        <begin position="225"/>
        <end position="245"/>
    </location>
</feature>
<reference evidence="14 15" key="1">
    <citation type="journal article" date="2011" name="Science">
        <title>The ecoresponsive genome of Daphnia pulex.</title>
        <authorList>
            <person name="Colbourne J.K."/>
            <person name="Pfrender M.E."/>
            <person name="Gilbert D."/>
            <person name="Thomas W.K."/>
            <person name="Tucker A."/>
            <person name="Oakley T.H."/>
            <person name="Tokishita S."/>
            <person name="Aerts A."/>
            <person name="Arnold G.J."/>
            <person name="Basu M.K."/>
            <person name="Bauer D.J."/>
            <person name="Caceres C.E."/>
            <person name="Carmel L."/>
            <person name="Casola C."/>
            <person name="Choi J.H."/>
            <person name="Detter J.C."/>
            <person name="Dong Q."/>
            <person name="Dusheyko S."/>
            <person name="Eads B.D."/>
            <person name="Frohlich T."/>
            <person name="Geiler-Samerotte K.A."/>
            <person name="Gerlach D."/>
            <person name="Hatcher P."/>
            <person name="Jogdeo S."/>
            <person name="Krijgsveld J."/>
            <person name="Kriventseva E.V."/>
            <person name="Kultz D."/>
            <person name="Laforsch C."/>
            <person name="Lindquist E."/>
            <person name="Lopez J."/>
            <person name="Manak J.R."/>
            <person name="Muller J."/>
            <person name="Pangilinan J."/>
            <person name="Patwardhan R.P."/>
            <person name="Pitluck S."/>
            <person name="Pritham E.J."/>
            <person name="Rechtsteiner A."/>
            <person name="Rho M."/>
            <person name="Rogozin I.B."/>
            <person name="Sakarya O."/>
            <person name="Salamov A."/>
            <person name="Schaack S."/>
            <person name="Shapiro H."/>
            <person name="Shiga Y."/>
            <person name="Skalitzky C."/>
            <person name="Smith Z."/>
            <person name="Souvorov A."/>
            <person name="Sung W."/>
            <person name="Tang Z."/>
            <person name="Tsuchiya D."/>
            <person name="Tu H."/>
            <person name="Vos H."/>
            <person name="Wang M."/>
            <person name="Wolf Y.I."/>
            <person name="Yamagata H."/>
            <person name="Yamada T."/>
            <person name="Ye Y."/>
            <person name="Shaw J.R."/>
            <person name="Andrews J."/>
            <person name="Crease T.J."/>
            <person name="Tang H."/>
            <person name="Lucas S.M."/>
            <person name="Robertson H.M."/>
            <person name="Bork P."/>
            <person name="Koonin E.V."/>
            <person name="Zdobnov E.M."/>
            <person name="Grigoriev I.V."/>
            <person name="Lynch M."/>
            <person name="Boore J.L."/>
        </authorList>
    </citation>
    <scope>NUCLEOTIDE SEQUENCE [LARGE SCALE GENOMIC DNA]</scope>
</reference>
<gene>
    <name evidence="14" type="ORF">DAPPUDRAFT_238391</name>
</gene>
<keyword evidence="15" id="KW-1185">Reference proteome</keyword>
<evidence type="ECO:0000256" key="8">
    <source>
        <dbReference type="ARBA" id="ARBA00023170"/>
    </source>
</evidence>
<feature type="compositionally biased region" description="Basic residues" evidence="11">
    <location>
        <begin position="1044"/>
        <end position="1056"/>
    </location>
</feature>
<feature type="compositionally biased region" description="Polar residues" evidence="11">
    <location>
        <begin position="1133"/>
        <end position="1149"/>
    </location>
</feature>
<dbReference type="PROSITE" id="PS50262">
    <property type="entry name" value="G_PROTEIN_RECEP_F1_2"/>
    <property type="match status" value="1"/>
</dbReference>
<feature type="region of interest" description="Disordered" evidence="11">
    <location>
        <begin position="729"/>
        <end position="750"/>
    </location>
</feature>
<keyword evidence="9 10" id="KW-0807">Transducer</keyword>
<dbReference type="Gene3D" id="1.20.1070.10">
    <property type="entry name" value="Rhodopsin 7-helix transmembrane proteins"/>
    <property type="match status" value="2"/>
</dbReference>
<organism evidence="14 15">
    <name type="scientific">Daphnia pulex</name>
    <name type="common">Water flea</name>
    <dbReference type="NCBI Taxonomy" id="6669"/>
    <lineage>
        <taxon>Eukaryota</taxon>
        <taxon>Metazoa</taxon>
        <taxon>Ecdysozoa</taxon>
        <taxon>Arthropoda</taxon>
        <taxon>Crustacea</taxon>
        <taxon>Branchiopoda</taxon>
        <taxon>Diplostraca</taxon>
        <taxon>Cladocera</taxon>
        <taxon>Anomopoda</taxon>
        <taxon>Daphniidae</taxon>
        <taxon>Daphnia</taxon>
    </lineage>
</organism>
<keyword evidence="5 12" id="KW-1133">Transmembrane helix</keyword>
<feature type="transmembrane region" description="Helical" evidence="12">
    <location>
        <begin position="101"/>
        <end position="127"/>
    </location>
</feature>
<dbReference type="GO" id="GO:0045202">
    <property type="term" value="C:synapse"/>
    <property type="evidence" value="ECO:0007669"/>
    <property type="project" value="GOC"/>
</dbReference>
<feature type="transmembrane region" description="Helical" evidence="12">
    <location>
        <begin position="193"/>
        <end position="214"/>
    </location>
</feature>
<accession>E9G699</accession>
<feature type="transmembrane region" description="Helical" evidence="12">
    <location>
        <begin position="656"/>
        <end position="677"/>
    </location>
</feature>
<dbReference type="OrthoDB" id="5980076at2759"/>
<feature type="compositionally biased region" description="Basic and acidic residues" evidence="11">
    <location>
        <begin position="739"/>
        <end position="750"/>
    </location>
</feature>
<feature type="compositionally biased region" description="Low complexity" evidence="11">
    <location>
        <begin position="685"/>
        <end position="695"/>
    </location>
</feature>
<dbReference type="KEGG" id="dpx:DAPPUDRAFT_238391"/>
<evidence type="ECO:0000256" key="4">
    <source>
        <dbReference type="ARBA" id="ARBA00022692"/>
    </source>
</evidence>
<dbReference type="Pfam" id="PF00001">
    <property type="entry name" value="7tm_1"/>
    <property type="match status" value="1"/>
</dbReference>
<evidence type="ECO:0000259" key="13">
    <source>
        <dbReference type="PROSITE" id="PS50262"/>
    </source>
</evidence>
<dbReference type="InParanoid" id="E9G699"/>
<dbReference type="PRINTS" id="PR00237">
    <property type="entry name" value="GPCRRHODOPSN"/>
</dbReference>
<dbReference type="HOGENOM" id="CLU_258088_0_0_1"/>
<evidence type="ECO:0000256" key="7">
    <source>
        <dbReference type="ARBA" id="ARBA00023136"/>
    </source>
</evidence>
<feature type="compositionally biased region" description="Polar residues" evidence="11">
    <location>
        <begin position="63"/>
        <end position="72"/>
    </location>
</feature>
<dbReference type="GO" id="GO:0005886">
    <property type="term" value="C:plasma membrane"/>
    <property type="evidence" value="ECO:0000318"/>
    <property type="project" value="GO_Central"/>
</dbReference>
<feature type="compositionally biased region" description="Basic and acidic residues" evidence="11">
    <location>
        <begin position="1082"/>
        <end position="1091"/>
    </location>
</feature>
<feature type="compositionally biased region" description="Low complexity" evidence="11">
    <location>
        <begin position="1233"/>
        <end position="1254"/>
    </location>
</feature>
<feature type="transmembrane region" description="Helical" evidence="12">
    <location>
        <begin position="351"/>
        <end position="371"/>
    </location>
</feature>
<feature type="region of interest" description="Disordered" evidence="11">
    <location>
        <begin position="1231"/>
        <end position="1327"/>
    </location>
</feature>
<keyword evidence="6 10" id="KW-0297">G-protein coupled receptor</keyword>
<feature type="region of interest" description="Disordered" evidence="11">
    <location>
        <begin position="685"/>
        <end position="710"/>
    </location>
</feature>
<evidence type="ECO:0000313" key="15">
    <source>
        <dbReference type="Proteomes" id="UP000000305"/>
    </source>
</evidence>
<evidence type="ECO:0000256" key="2">
    <source>
        <dbReference type="ARBA" id="ARBA00010663"/>
    </source>
</evidence>
<dbReference type="GO" id="GO:0004993">
    <property type="term" value="F:G protein-coupled serotonin receptor activity"/>
    <property type="evidence" value="ECO:0000318"/>
    <property type="project" value="GO_Central"/>
</dbReference>
<keyword evidence="3" id="KW-1003">Cell membrane</keyword>
<feature type="transmembrane region" description="Helical" evidence="12">
    <location>
        <begin position="444"/>
        <end position="465"/>
    </location>
</feature>
<dbReference type="PROSITE" id="PS00237">
    <property type="entry name" value="G_PROTEIN_RECEP_F1_1"/>
    <property type="match status" value="1"/>
</dbReference>
<feature type="transmembrane region" description="Helical" evidence="12">
    <location>
        <begin position="804"/>
        <end position="823"/>
    </location>
</feature>
<feature type="compositionally biased region" description="Polar residues" evidence="11">
    <location>
        <begin position="1304"/>
        <end position="1326"/>
    </location>
</feature>
<comment type="subcellular location">
    <subcellularLocation>
        <location evidence="1">Cell membrane</location>
        <topology evidence="1">Multi-pass membrane protein</topology>
    </subcellularLocation>
</comment>
<feature type="compositionally biased region" description="Polar residues" evidence="11">
    <location>
        <begin position="1271"/>
        <end position="1287"/>
    </location>
</feature>
<dbReference type="GO" id="GO:0030594">
    <property type="term" value="F:neurotransmitter receptor activity"/>
    <property type="evidence" value="ECO:0000318"/>
    <property type="project" value="GO_Central"/>
</dbReference>
<evidence type="ECO:0000256" key="12">
    <source>
        <dbReference type="SAM" id="Phobius"/>
    </source>
</evidence>
<sequence length="1345" mass="143448">MIKNDQCGFLPRTRHSFMLSYPYLWRMKLRGSGISSGSSACYKVEKKKMWSSYSVTDRPPVTGTANGNSSDSVAGRGGEESGGDHVINGGTDSADPLLGLVALQLTVLVFISALGTFANALVFAVFYRRPSLRTISNRSTINNDGLPFAVIPRAELCGAVRSCAEQRGTGGIRGDYAHYLSKSAVNQFENSKFVLSLIMANLTSAAVSIPGHVYQLLIKPVHQHHQEQQERFQGHRQFDHHHHDQAAAAEEDNGFGGGLSAAADGSSVGGVGGVGGGIGDDVSYLMGRLLLVDDSTSSWFSSWHWDKQGLDGLTVLVSLASVLSILLISLDRYYAVNSPLHYSIIVTRQKSIAMIALVWLVAAILSAPVWAGSVLLQHYAPVMRTTPQVVASSVGNRDGGGGGGAFVTNESLPTGLLDDELHGNGNVSGRDQQMQQQYLMNLCYSISLILFGFVWPLAALCWLYLRMYEAALKNSARTRRQSLCSNTNNNANAADQGIVGVAAAAAASTVAATASSNAEPSVGSYGATGAAASAGAHPPTLADAITSVTTTASAFASENQASARLLAAATAAASASTPQRLRSNSREKPHRQMAGYLNGDEKSDALYSLLVTGRHQQSQQVLCSSFIPSSSSVTAYIELFVLELYVYAGGPAGSCLAISFAVCALLFTLIYLSFHLFRHGSLPSAASNNNGSSSSRGKKAKAPYSSHAKGSTVALSRKSFGTQSIYTATRRQAPAADPGRCEVNEAAGRDSESHSSLMILFTGARPTPTTPQNDLRRYWLRLSGMQQQLLTLFWREQGRPLRTTAMVISSFTCCWLPFFVWLLPFQIHPSLMTTTAGTLDRAEANRPATAATAGVFLARLAAFSNVLISPAIYVYRNQVAQREAGRVLLLLFCPLRHQRRQSTRYNSHDIATPLVMGGLGVSGMTSSQLHHPQSGEARLRRNSNAVNSSRRSSSLVTNNSTDSPTRKGSDEPMTVMALAQATVVNWRGRSGSTDCRLLTKNNGTIITAQLASQTAGVAQQQKQQQQPQHPVVLPAAVPSPLLGKARRQQSHNHKPRASIPGACCTYSLDRRPSSSTSSSSHVDLHQIEMRQRSQTISETRLTSTSRLLENPGRLSPSRAVTGADPPPSPRSGEASTCVSSSNIIQMHQPSSSTTTSSSGDRGRSKKRTTSTTAAAAAAAAAAVAAAELKALNHPLAYYPSLDFFDIGLEDYGRRSATSSFSRFIQQQAGPLVTPATPSAPQSTPATTPLIPPTLSHQPSGGNNSGRRRRTCSFSKVMSRSTKQQPATGGTAAANSRWPAVFGGKQQQQEILGKSSASSMPSVQQIPSAVYRPTRSPFSIVIDHVQ</sequence>
<feature type="region of interest" description="Disordered" evidence="11">
    <location>
        <begin position="58"/>
        <end position="88"/>
    </location>
</feature>
<evidence type="ECO:0000256" key="5">
    <source>
        <dbReference type="ARBA" id="ARBA00022989"/>
    </source>
</evidence>